<evidence type="ECO:0000256" key="6">
    <source>
        <dbReference type="ARBA" id="ARBA00023157"/>
    </source>
</evidence>
<dbReference type="OrthoDB" id="441446at2759"/>
<evidence type="ECO:0000313" key="9">
    <source>
        <dbReference type="EMBL" id="KIO21311.1"/>
    </source>
</evidence>
<evidence type="ECO:0008006" key="11">
    <source>
        <dbReference type="Google" id="ProtNLM"/>
    </source>
</evidence>
<evidence type="ECO:0000313" key="10">
    <source>
        <dbReference type="Proteomes" id="UP000054248"/>
    </source>
</evidence>
<name>A0A0C3Q9L5_9AGAM</name>
<keyword evidence="6" id="KW-1015">Disulfide bond</keyword>
<dbReference type="GO" id="GO:0046872">
    <property type="term" value="F:metal ion binding"/>
    <property type="evidence" value="ECO:0007669"/>
    <property type="project" value="UniProtKB-KW"/>
</dbReference>
<gene>
    <name evidence="9" type="ORF">M407DRAFT_218930</name>
</gene>
<dbReference type="InterPro" id="IPR003154">
    <property type="entry name" value="S1/P1nuclease"/>
</dbReference>
<feature type="signal peptide" evidence="8">
    <location>
        <begin position="1"/>
        <end position="18"/>
    </location>
</feature>
<reference evidence="10" key="2">
    <citation type="submission" date="2015-01" db="EMBL/GenBank/DDBJ databases">
        <title>Evolutionary Origins and Diversification of the Mycorrhizal Mutualists.</title>
        <authorList>
            <consortium name="DOE Joint Genome Institute"/>
            <consortium name="Mycorrhizal Genomics Consortium"/>
            <person name="Kohler A."/>
            <person name="Kuo A."/>
            <person name="Nagy L.G."/>
            <person name="Floudas D."/>
            <person name="Copeland A."/>
            <person name="Barry K.W."/>
            <person name="Cichocki N."/>
            <person name="Veneault-Fourrey C."/>
            <person name="LaButti K."/>
            <person name="Lindquist E.A."/>
            <person name="Lipzen A."/>
            <person name="Lundell T."/>
            <person name="Morin E."/>
            <person name="Murat C."/>
            <person name="Riley R."/>
            <person name="Ohm R."/>
            <person name="Sun H."/>
            <person name="Tunlid A."/>
            <person name="Henrissat B."/>
            <person name="Grigoriev I.V."/>
            <person name="Hibbett D.S."/>
            <person name="Martin F."/>
        </authorList>
    </citation>
    <scope>NUCLEOTIDE SEQUENCE [LARGE SCALE GENOMIC DNA]</scope>
    <source>
        <strain evidence="10">MUT 4182</strain>
    </source>
</reference>
<dbReference type="GO" id="GO:0006308">
    <property type="term" value="P:DNA catabolic process"/>
    <property type="evidence" value="ECO:0007669"/>
    <property type="project" value="InterPro"/>
</dbReference>
<dbReference type="SUPFAM" id="SSF48537">
    <property type="entry name" value="Phospholipase C/P1 nuclease"/>
    <property type="match status" value="1"/>
</dbReference>
<dbReference type="InterPro" id="IPR008947">
    <property type="entry name" value="PLipase_C/P1_nuclease_dom_sf"/>
</dbReference>
<keyword evidence="10" id="KW-1185">Reference proteome</keyword>
<dbReference type="PANTHER" id="PTHR33146">
    <property type="entry name" value="ENDONUCLEASE 4"/>
    <property type="match status" value="1"/>
</dbReference>
<dbReference type="EMBL" id="KN823142">
    <property type="protein sequence ID" value="KIO21311.1"/>
    <property type="molecule type" value="Genomic_DNA"/>
</dbReference>
<accession>A0A0C3Q9L5</accession>
<dbReference type="PANTHER" id="PTHR33146:SF26">
    <property type="entry name" value="ENDONUCLEASE 4"/>
    <property type="match status" value="1"/>
</dbReference>
<dbReference type="Proteomes" id="UP000054248">
    <property type="component" value="Unassembled WGS sequence"/>
</dbReference>
<evidence type="ECO:0000256" key="8">
    <source>
        <dbReference type="SAM" id="SignalP"/>
    </source>
</evidence>
<dbReference type="AlphaFoldDB" id="A0A0C3Q9L5"/>
<dbReference type="GO" id="GO:0003676">
    <property type="term" value="F:nucleic acid binding"/>
    <property type="evidence" value="ECO:0007669"/>
    <property type="project" value="InterPro"/>
</dbReference>
<organism evidence="9 10">
    <name type="scientific">Tulasnella calospora MUT 4182</name>
    <dbReference type="NCBI Taxonomy" id="1051891"/>
    <lineage>
        <taxon>Eukaryota</taxon>
        <taxon>Fungi</taxon>
        <taxon>Dikarya</taxon>
        <taxon>Basidiomycota</taxon>
        <taxon>Agaricomycotina</taxon>
        <taxon>Agaricomycetes</taxon>
        <taxon>Cantharellales</taxon>
        <taxon>Tulasnellaceae</taxon>
        <taxon>Tulasnella</taxon>
    </lineage>
</organism>
<evidence type="ECO:0000256" key="1">
    <source>
        <dbReference type="ARBA" id="ARBA00009547"/>
    </source>
</evidence>
<keyword evidence="5" id="KW-0378">Hydrolase</keyword>
<evidence type="ECO:0000256" key="5">
    <source>
        <dbReference type="ARBA" id="ARBA00022801"/>
    </source>
</evidence>
<keyword evidence="7" id="KW-0325">Glycoprotein</keyword>
<dbReference type="HOGENOM" id="CLU_044365_0_0_1"/>
<comment type="similarity">
    <text evidence="1">Belongs to the nuclease type I family.</text>
</comment>
<dbReference type="Pfam" id="PF02265">
    <property type="entry name" value="S1-P1_nuclease"/>
    <property type="match status" value="1"/>
</dbReference>
<dbReference type="STRING" id="1051891.A0A0C3Q9L5"/>
<keyword evidence="4" id="KW-0255">Endonuclease</keyword>
<reference evidence="9 10" key="1">
    <citation type="submission" date="2014-04" db="EMBL/GenBank/DDBJ databases">
        <authorList>
            <consortium name="DOE Joint Genome Institute"/>
            <person name="Kuo A."/>
            <person name="Girlanda M."/>
            <person name="Perotto S."/>
            <person name="Kohler A."/>
            <person name="Nagy L.G."/>
            <person name="Floudas D."/>
            <person name="Copeland A."/>
            <person name="Barry K.W."/>
            <person name="Cichocki N."/>
            <person name="Veneault-Fourrey C."/>
            <person name="LaButti K."/>
            <person name="Lindquist E.A."/>
            <person name="Lipzen A."/>
            <person name="Lundell T."/>
            <person name="Morin E."/>
            <person name="Murat C."/>
            <person name="Sun H."/>
            <person name="Tunlid A."/>
            <person name="Henrissat B."/>
            <person name="Grigoriev I.V."/>
            <person name="Hibbett D.S."/>
            <person name="Martin F."/>
            <person name="Nordberg H.P."/>
            <person name="Cantor M.N."/>
            <person name="Hua S.X."/>
        </authorList>
    </citation>
    <scope>NUCLEOTIDE SEQUENCE [LARGE SCALE GENOMIC DNA]</scope>
    <source>
        <strain evidence="9 10">MUT 4182</strain>
    </source>
</reference>
<feature type="chain" id="PRO_5002177349" description="Aspergillus nuclease S(1)" evidence="8">
    <location>
        <begin position="19"/>
        <end position="310"/>
    </location>
</feature>
<keyword evidence="8" id="KW-0732">Signal</keyword>
<keyword evidence="2" id="KW-0540">Nuclease</keyword>
<protein>
    <recommendedName>
        <fullName evidence="11">Aspergillus nuclease S(1)</fullName>
    </recommendedName>
</protein>
<proteinExistence type="inferred from homology"/>
<dbReference type="GO" id="GO:0004519">
    <property type="term" value="F:endonuclease activity"/>
    <property type="evidence" value="ECO:0007669"/>
    <property type="project" value="UniProtKB-KW"/>
</dbReference>
<evidence type="ECO:0000256" key="2">
    <source>
        <dbReference type="ARBA" id="ARBA00022722"/>
    </source>
</evidence>
<dbReference type="Gene3D" id="1.10.575.10">
    <property type="entry name" value="P1 Nuclease"/>
    <property type="match status" value="1"/>
</dbReference>
<keyword evidence="3" id="KW-0479">Metal-binding</keyword>
<evidence type="ECO:0000256" key="7">
    <source>
        <dbReference type="ARBA" id="ARBA00023180"/>
    </source>
</evidence>
<dbReference type="GO" id="GO:0016788">
    <property type="term" value="F:hydrolase activity, acting on ester bonds"/>
    <property type="evidence" value="ECO:0007669"/>
    <property type="project" value="InterPro"/>
</dbReference>
<evidence type="ECO:0000256" key="3">
    <source>
        <dbReference type="ARBA" id="ARBA00022723"/>
    </source>
</evidence>
<evidence type="ECO:0000256" key="4">
    <source>
        <dbReference type="ARBA" id="ARBA00022759"/>
    </source>
</evidence>
<dbReference type="CDD" id="cd11010">
    <property type="entry name" value="S1-P1_nuclease"/>
    <property type="match status" value="1"/>
</dbReference>
<sequence>MLFSTLVTALGLASSAHAWGQLGHKTVANVALQFLQPGVRDSLNAILAADGQKRLPNPSIVDVATWPDDFSHSPEGKWTKEYHFIDAKDDPPFRCGVDMSRDCHGPGGCVVTAIANYTNQLVHPSRNVNETAQALKFVVHFLGDITQPLHTESLARGGNDIMVKWNGEKKRLHGVWDTNVITKLVGPDDANSLTSWTNAIVNEVKNGMYKDAVPEWLSCSDINDAVNCATQWAIDTNKLICDYVLKTDPEGKELSGSYYRGAAPIIQQQVAKGGVRLASWLNQIFGAAQEGSHSLSGQDGLVLQAPEIEY</sequence>